<dbReference type="EMBL" id="ACJM01000003">
    <property type="protein sequence ID" value="EEG78436.1"/>
    <property type="molecule type" value="Genomic_DNA"/>
</dbReference>
<dbReference type="AlphaFoldDB" id="C0GEE2"/>
<evidence type="ECO:0000313" key="1">
    <source>
        <dbReference type="EMBL" id="EEG78436.1"/>
    </source>
</evidence>
<dbReference type="OrthoDB" id="9804660at2"/>
<evidence type="ECO:0000313" key="2">
    <source>
        <dbReference type="Proteomes" id="UP000006443"/>
    </source>
</evidence>
<proteinExistence type="predicted"/>
<accession>C0GEE2</accession>
<organism evidence="1 2">
    <name type="scientific">Dethiobacter alkaliphilus AHT 1</name>
    <dbReference type="NCBI Taxonomy" id="555088"/>
    <lineage>
        <taxon>Bacteria</taxon>
        <taxon>Bacillati</taxon>
        <taxon>Bacillota</taxon>
        <taxon>Dethiobacteria</taxon>
        <taxon>Dethiobacterales</taxon>
        <taxon>Dethiobacteraceae</taxon>
        <taxon>Dethiobacter</taxon>
    </lineage>
</organism>
<dbReference type="Proteomes" id="UP000006443">
    <property type="component" value="Unassembled WGS sequence"/>
</dbReference>
<protein>
    <submittedName>
        <fullName evidence="1">Uncharacterized protein</fullName>
    </submittedName>
</protein>
<reference evidence="1 2" key="1">
    <citation type="submission" date="2009-02" db="EMBL/GenBank/DDBJ databases">
        <title>Sequencing of the draft genome and assembly of Dethiobacter alkaliphilus AHT 1.</title>
        <authorList>
            <consortium name="US DOE Joint Genome Institute (JGI-PGF)"/>
            <person name="Lucas S."/>
            <person name="Copeland A."/>
            <person name="Lapidus A."/>
            <person name="Glavina del Rio T."/>
            <person name="Dalin E."/>
            <person name="Tice H."/>
            <person name="Bruce D."/>
            <person name="Goodwin L."/>
            <person name="Pitluck S."/>
            <person name="Larimer F."/>
            <person name="Land M.L."/>
            <person name="Hauser L."/>
            <person name="Muyzer G."/>
        </authorList>
    </citation>
    <scope>NUCLEOTIDE SEQUENCE [LARGE SCALE GENOMIC DNA]</scope>
    <source>
        <strain evidence="1 2">AHT 1</strain>
    </source>
</reference>
<dbReference type="RefSeq" id="WP_008515183.1">
    <property type="nucleotide sequence ID" value="NZ_ACJM01000003.1"/>
</dbReference>
<comment type="caution">
    <text evidence="1">The sequence shown here is derived from an EMBL/GenBank/DDBJ whole genome shotgun (WGS) entry which is preliminary data.</text>
</comment>
<dbReference type="eggNOG" id="COG4932">
    <property type="taxonomic scope" value="Bacteria"/>
</dbReference>
<dbReference type="STRING" id="555088.DealDRAFT_0851"/>
<gene>
    <name evidence="1" type="ORF">DealDRAFT_0851</name>
</gene>
<sequence>MTPDGWTPSYDPANRELVVEAGETPVAGAIGTITNTYIPPESQTIWAAHAPGVYRYNPDRGNWFTYVKYSELAEEDGVLTAYLYAGQTNYAGHVTFTNQTSTHVDITIYLDGWAFAQGENFYVQDYNVAPIGQRTASGLFAYKQTALSSPVTMTVPLNGYYGIHVNAYELP</sequence>
<name>C0GEE2_DETAL</name>
<keyword evidence="2" id="KW-1185">Reference proteome</keyword>